<reference evidence="1 2" key="1">
    <citation type="journal article" date="2012" name="Stand. Genomic Sci.">
        <title>Complete genome sequence of Pyrobaculum oguniense.</title>
        <authorList>
            <person name="Bernick D.L."/>
            <person name="Karplus K."/>
            <person name="Lui L.M."/>
            <person name="Coker J.K."/>
            <person name="Murphy J.N."/>
            <person name="Chan P.P."/>
            <person name="Cozen A.E."/>
            <person name="Lowe T.M."/>
        </authorList>
    </citation>
    <scope>NUCLEOTIDE SEQUENCE [LARGE SCALE GENOMIC DNA]</scope>
    <source>
        <strain evidence="1 2">TE7</strain>
    </source>
</reference>
<evidence type="ECO:0000313" key="1">
    <source>
        <dbReference type="EMBL" id="AFA38645.1"/>
    </source>
</evidence>
<dbReference type="STRING" id="698757.Pogu_0618"/>
<keyword evidence="2" id="KW-1185">Reference proteome</keyword>
<dbReference type="KEGG" id="pog:Pogu_0618"/>
<dbReference type="Proteomes" id="UP000009062">
    <property type="component" value="Chromosome"/>
</dbReference>
<gene>
    <name evidence="1" type="ordered locus">Pogu_0618</name>
</gene>
<organism evidence="1 2">
    <name type="scientific">Pyrobaculum oguniense (strain DSM 13380 / JCM 10595 / TE7)</name>
    <dbReference type="NCBI Taxonomy" id="698757"/>
    <lineage>
        <taxon>Archaea</taxon>
        <taxon>Thermoproteota</taxon>
        <taxon>Thermoprotei</taxon>
        <taxon>Thermoproteales</taxon>
        <taxon>Thermoproteaceae</taxon>
        <taxon>Pyrobaculum</taxon>
    </lineage>
</organism>
<name>H6Q7Y8_PYROT</name>
<accession>H6Q7Y8</accession>
<dbReference type="eggNOG" id="arCOG12093">
    <property type="taxonomic scope" value="Archaea"/>
</dbReference>
<protein>
    <submittedName>
        <fullName evidence="1">Uncharacterized protein</fullName>
    </submittedName>
</protein>
<dbReference type="EMBL" id="CP003316">
    <property type="protein sequence ID" value="AFA38645.1"/>
    <property type="molecule type" value="Genomic_DNA"/>
</dbReference>
<proteinExistence type="predicted"/>
<evidence type="ECO:0000313" key="2">
    <source>
        <dbReference type="Proteomes" id="UP000009062"/>
    </source>
</evidence>
<sequence length="124" mass="14819">MNEVLKEILLKQKRELERLKKEGWRFHIPPPKPAKWRPVEIPLVKLAKALDITYKRPEYWDLCRDLENPLKCYRLLVKRLRDKELFSAFLQALMSGGDVKTVVELVEKGDKKGLEEYTYSRFMK</sequence>
<dbReference type="AlphaFoldDB" id="H6Q7Y8"/>
<dbReference type="HOGENOM" id="CLU_1998831_0_0_2"/>